<comment type="similarity">
    <text evidence="5 6">Belongs to the LipB family.</text>
</comment>
<dbReference type="PROSITE" id="PS01313">
    <property type="entry name" value="LIPB"/>
    <property type="match status" value="1"/>
</dbReference>
<proteinExistence type="inferred from homology"/>
<evidence type="ECO:0000256" key="2">
    <source>
        <dbReference type="ARBA" id="ARBA00022679"/>
    </source>
</evidence>
<evidence type="ECO:0000313" key="11">
    <source>
        <dbReference type="EMBL" id="SET07758.1"/>
    </source>
</evidence>
<feature type="domain" description="BPL/LPL catalytic" evidence="10">
    <location>
        <begin position="32"/>
        <end position="213"/>
    </location>
</feature>
<dbReference type="PANTHER" id="PTHR10993">
    <property type="entry name" value="OCTANOYLTRANSFERASE"/>
    <property type="match status" value="1"/>
</dbReference>
<dbReference type="EC" id="2.3.1.181" evidence="5 6"/>
<evidence type="ECO:0000256" key="7">
    <source>
        <dbReference type="PIRSR" id="PIRSR016262-1"/>
    </source>
</evidence>
<dbReference type="InterPro" id="IPR020605">
    <property type="entry name" value="Octanoyltransferase_CS"/>
</dbReference>
<dbReference type="GO" id="GO:0005737">
    <property type="term" value="C:cytoplasm"/>
    <property type="evidence" value="ECO:0007669"/>
    <property type="project" value="UniProtKB-SubCell"/>
</dbReference>
<dbReference type="EMBL" id="FOHU01000004">
    <property type="protein sequence ID" value="SET07758.1"/>
    <property type="molecule type" value="Genomic_DNA"/>
</dbReference>
<protein>
    <recommendedName>
        <fullName evidence="5 6">Octanoyltransferase</fullName>
        <ecNumber evidence="5 6">2.3.1.181</ecNumber>
    </recommendedName>
    <alternativeName>
        <fullName evidence="5">Lipoate-protein ligase B</fullName>
    </alternativeName>
    <alternativeName>
        <fullName evidence="5">Lipoyl/octanoyl transferase</fullName>
    </alternativeName>
    <alternativeName>
        <fullName evidence="5">Octanoyl-[acyl-carrier-protein]-protein N-octanoyltransferase</fullName>
    </alternativeName>
</protein>
<comment type="pathway">
    <text evidence="1 5 6">Protein modification; protein lipoylation via endogenous pathway; protein N(6)-(lipoyl)lysine from octanoyl-[acyl-carrier-protein]: step 1/2.</text>
</comment>
<dbReference type="HAMAP" id="MF_00013">
    <property type="entry name" value="LipB"/>
    <property type="match status" value="1"/>
</dbReference>
<evidence type="ECO:0000256" key="8">
    <source>
        <dbReference type="PIRSR" id="PIRSR016262-2"/>
    </source>
</evidence>
<comment type="subcellular location">
    <subcellularLocation>
        <location evidence="5">Cytoplasm</location>
    </subcellularLocation>
</comment>
<feature type="binding site" evidence="5 8">
    <location>
        <begin position="157"/>
        <end position="159"/>
    </location>
    <ligand>
        <name>substrate</name>
    </ligand>
</feature>
<keyword evidence="2 5" id="KW-0808">Transferase</keyword>
<dbReference type="Gene3D" id="3.30.930.10">
    <property type="entry name" value="Bira Bifunctional Protein, Domain 2"/>
    <property type="match status" value="1"/>
</dbReference>
<dbReference type="GO" id="GO:0009249">
    <property type="term" value="P:protein lipoylation"/>
    <property type="evidence" value="ECO:0007669"/>
    <property type="project" value="InterPro"/>
</dbReference>
<dbReference type="InterPro" id="IPR000544">
    <property type="entry name" value="Octanoyltransferase"/>
</dbReference>
<dbReference type="CDD" id="cd16444">
    <property type="entry name" value="LipB"/>
    <property type="match status" value="1"/>
</dbReference>
<evidence type="ECO:0000313" key="12">
    <source>
        <dbReference type="Proteomes" id="UP000199568"/>
    </source>
</evidence>
<dbReference type="UniPathway" id="UPA00538">
    <property type="reaction ID" value="UER00592"/>
</dbReference>
<reference evidence="11 12" key="1">
    <citation type="submission" date="2016-10" db="EMBL/GenBank/DDBJ databases">
        <authorList>
            <person name="de Groot N.N."/>
        </authorList>
    </citation>
    <scope>NUCLEOTIDE SEQUENCE [LARGE SCALE GENOMIC DNA]</scope>
    <source>
        <strain evidence="11 12">DSM 18979</strain>
    </source>
</reference>
<feature type="site" description="Lowers pKa of active site Cys" evidence="5 9">
    <location>
        <position position="141"/>
    </location>
</feature>
<keyword evidence="12" id="KW-1185">Reference proteome</keyword>
<dbReference type="AlphaFoldDB" id="A0A1I0BLN2"/>
<dbReference type="InterPro" id="IPR004143">
    <property type="entry name" value="BPL_LPL_catalytic"/>
</dbReference>
<gene>
    <name evidence="5" type="primary">lipB</name>
    <name evidence="11" type="ORF">SAMN05660297_01324</name>
</gene>
<dbReference type="PANTHER" id="PTHR10993:SF7">
    <property type="entry name" value="LIPOYLTRANSFERASE 2, MITOCHONDRIAL-RELATED"/>
    <property type="match status" value="1"/>
</dbReference>
<dbReference type="NCBIfam" id="TIGR00214">
    <property type="entry name" value="lipB"/>
    <property type="match status" value="1"/>
</dbReference>
<dbReference type="GO" id="GO:0033819">
    <property type="term" value="F:lipoyl(octanoyl) transferase activity"/>
    <property type="evidence" value="ECO:0007669"/>
    <property type="project" value="UniProtKB-EC"/>
</dbReference>
<accession>A0A1I0BLN2</accession>
<evidence type="ECO:0000256" key="3">
    <source>
        <dbReference type="ARBA" id="ARBA00023315"/>
    </source>
</evidence>
<feature type="binding site" evidence="5 8">
    <location>
        <begin position="77"/>
        <end position="84"/>
    </location>
    <ligand>
        <name>substrate</name>
    </ligand>
</feature>
<feature type="active site" description="Acyl-thioester intermediate" evidence="5 7">
    <location>
        <position position="175"/>
    </location>
</feature>
<sequence length="229" mass="26427">MKKVGLINLDIMEYQKSLKIQYMLVDYIKKCEDIAGFFLLVEHFPVFTVGKNGGMENLLWSKEYIASMGIDLYETDRGGNITYHGPGQIVGYPILNLKHFHQDIHWYLQQLEETIIITLKDMGMLAGRKNKYRGVWVGENKICAMGISVKNWITYHGFALNYSVNEEHFRMIQPCGITELGVASIKKIKEDVQKEEVYLGIKNSFQESFNCELVEEKIEALEELILTDD</sequence>
<dbReference type="SUPFAM" id="SSF55681">
    <property type="entry name" value="Class II aaRS and biotin synthetases"/>
    <property type="match status" value="1"/>
</dbReference>
<evidence type="ECO:0000256" key="1">
    <source>
        <dbReference type="ARBA" id="ARBA00004821"/>
    </source>
</evidence>
<comment type="function">
    <text evidence="4 5 6">Catalyzes the transfer of endogenously produced octanoic acid from octanoyl-acyl-carrier-protein onto the lipoyl domains of lipoate-dependent enzymes. Lipoyl-ACP can also act as a substrate although octanoyl-ACP is likely to be the physiological substrate.</text>
</comment>
<dbReference type="PROSITE" id="PS51733">
    <property type="entry name" value="BPL_LPL_CATALYTIC"/>
    <property type="match status" value="1"/>
</dbReference>
<keyword evidence="5" id="KW-0963">Cytoplasm</keyword>
<dbReference type="Proteomes" id="UP000199568">
    <property type="component" value="Unassembled WGS sequence"/>
</dbReference>
<evidence type="ECO:0000256" key="9">
    <source>
        <dbReference type="PIRSR" id="PIRSR016262-3"/>
    </source>
</evidence>
<dbReference type="PIRSF" id="PIRSF016262">
    <property type="entry name" value="LPLase"/>
    <property type="match status" value="1"/>
</dbReference>
<dbReference type="RefSeq" id="WP_208976117.1">
    <property type="nucleotide sequence ID" value="NZ_FOHU01000004.1"/>
</dbReference>
<comment type="catalytic activity">
    <reaction evidence="5 6">
        <text>octanoyl-[ACP] + L-lysyl-[protein] = N(6)-octanoyl-L-lysyl-[protein] + holo-[ACP] + H(+)</text>
        <dbReference type="Rhea" id="RHEA:17665"/>
        <dbReference type="Rhea" id="RHEA-COMP:9636"/>
        <dbReference type="Rhea" id="RHEA-COMP:9685"/>
        <dbReference type="Rhea" id="RHEA-COMP:9752"/>
        <dbReference type="Rhea" id="RHEA-COMP:9928"/>
        <dbReference type="ChEBI" id="CHEBI:15378"/>
        <dbReference type="ChEBI" id="CHEBI:29969"/>
        <dbReference type="ChEBI" id="CHEBI:64479"/>
        <dbReference type="ChEBI" id="CHEBI:78463"/>
        <dbReference type="ChEBI" id="CHEBI:78809"/>
        <dbReference type="EC" id="2.3.1.181"/>
    </reaction>
</comment>
<comment type="miscellaneous">
    <text evidence="5">In the reaction, the free carboxyl group of octanoic acid is attached via an amide linkage to the epsilon-amino group of a specific lysine residue of lipoyl domains of lipoate-dependent enzymes.</text>
</comment>
<evidence type="ECO:0000256" key="5">
    <source>
        <dbReference type="HAMAP-Rule" id="MF_00013"/>
    </source>
</evidence>
<evidence type="ECO:0000256" key="6">
    <source>
        <dbReference type="PIRNR" id="PIRNR016262"/>
    </source>
</evidence>
<evidence type="ECO:0000256" key="4">
    <source>
        <dbReference type="ARBA" id="ARBA00024732"/>
    </source>
</evidence>
<name>A0A1I0BLN2_9FIRM</name>
<dbReference type="Pfam" id="PF21948">
    <property type="entry name" value="LplA-B_cat"/>
    <property type="match status" value="1"/>
</dbReference>
<dbReference type="STRING" id="426128.SAMN05660297_01324"/>
<dbReference type="InterPro" id="IPR045864">
    <property type="entry name" value="aa-tRNA-synth_II/BPL/LPL"/>
</dbReference>
<evidence type="ECO:0000259" key="10">
    <source>
        <dbReference type="PROSITE" id="PS51733"/>
    </source>
</evidence>
<feature type="binding site" evidence="5 8">
    <location>
        <begin position="144"/>
        <end position="146"/>
    </location>
    <ligand>
        <name>substrate</name>
    </ligand>
</feature>
<keyword evidence="3 5" id="KW-0012">Acyltransferase</keyword>
<organism evidence="11 12">
    <name type="scientific">Natronincola peptidivorans</name>
    <dbReference type="NCBI Taxonomy" id="426128"/>
    <lineage>
        <taxon>Bacteria</taxon>
        <taxon>Bacillati</taxon>
        <taxon>Bacillota</taxon>
        <taxon>Clostridia</taxon>
        <taxon>Peptostreptococcales</taxon>
        <taxon>Natronincolaceae</taxon>
        <taxon>Natronincola</taxon>
    </lineage>
</organism>